<feature type="transmembrane region" description="Helical" evidence="6">
    <location>
        <begin position="81"/>
        <end position="99"/>
    </location>
</feature>
<comment type="subcellular location">
    <subcellularLocation>
        <location evidence="1">Membrane</location>
        <topology evidence="1">Multi-pass membrane protein</topology>
    </subcellularLocation>
</comment>
<evidence type="ECO:0000256" key="1">
    <source>
        <dbReference type="ARBA" id="ARBA00004141"/>
    </source>
</evidence>
<name>A0AA88KKH5_NAELO</name>
<dbReference type="InterPro" id="IPR050186">
    <property type="entry name" value="TPT_transporter"/>
</dbReference>
<dbReference type="Proteomes" id="UP000816034">
    <property type="component" value="Unassembled WGS sequence"/>
</dbReference>
<evidence type="ECO:0000256" key="4">
    <source>
        <dbReference type="ARBA" id="ARBA00023136"/>
    </source>
</evidence>
<keyword evidence="4 6" id="KW-0472">Membrane</keyword>
<feature type="transmembrane region" description="Helical" evidence="6">
    <location>
        <begin position="255"/>
        <end position="275"/>
    </location>
</feature>
<dbReference type="SUPFAM" id="SSF103481">
    <property type="entry name" value="Multidrug resistance efflux transporter EmrE"/>
    <property type="match status" value="1"/>
</dbReference>
<keyword evidence="9" id="KW-1185">Reference proteome</keyword>
<evidence type="ECO:0000313" key="8">
    <source>
        <dbReference type="EMBL" id="KAG2386800.1"/>
    </source>
</evidence>
<dbReference type="RefSeq" id="XP_044550792.1">
    <property type="nucleotide sequence ID" value="XM_044691186.1"/>
</dbReference>
<evidence type="ECO:0000259" key="7">
    <source>
        <dbReference type="Pfam" id="PF03151"/>
    </source>
</evidence>
<feature type="transmembrane region" description="Helical" evidence="6">
    <location>
        <begin position="185"/>
        <end position="204"/>
    </location>
</feature>
<feature type="compositionally biased region" description="Low complexity" evidence="5">
    <location>
        <begin position="18"/>
        <end position="34"/>
    </location>
</feature>
<feature type="region of interest" description="Disordered" evidence="5">
    <location>
        <begin position="1"/>
        <end position="35"/>
    </location>
</feature>
<feature type="transmembrane region" description="Helical" evidence="6">
    <location>
        <begin position="134"/>
        <end position="154"/>
    </location>
</feature>
<feature type="transmembrane region" description="Helical" evidence="6">
    <location>
        <begin position="216"/>
        <end position="235"/>
    </location>
</feature>
<evidence type="ECO:0000256" key="2">
    <source>
        <dbReference type="ARBA" id="ARBA00022692"/>
    </source>
</evidence>
<proteinExistence type="predicted"/>
<evidence type="ECO:0000313" key="9">
    <source>
        <dbReference type="Proteomes" id="UP000816034"/>
    </source>
</evidence>
<dbReference type="EMBL" id="PYSW02000014">
    <property type="protein sequence ID" value="KAG2386800.1"/>
    <property type="molecule type" value="Genomic_DNA"/>
</dbReference>
<dbReference type="InterPro" id="IPR004853">
    <property type="entry name" value="Sugar_P_trans_dom"/>
</dbReference>
<sequence length="345" mass="38209">MSQINQRGIGDGMMTTTSSSSSPISNPSSASASLNPPPPSMMGVIGSITLNIAASVGTIFINKHLFQNLGFVGLGTTLTVFHFVFCFVFTGLTAVLGVFQPKRLPLLKVLPISLAFCGYVVFNNISLAYNSVSFYQVMKIMCTPCIILIEYFFYRKTPDRRILFPLIPVCVGTFITVFTDLEMNYYGTVMAVLAVLTNSMYTIYGTEKQKELKANSLQILLYQSIMSAVILSVTIPFFDDMEVLPEYDFRDTNNLFWIIFSCVTAFFVNVSFFLVAGKTSPLSVNVVGYFKTVLVFIGGIMLFTDIVSAKNLLGVTLTLVGVAWYTYEKYKITQESILVLPTTNK</sequence>
<feature type="transmembrane region" description="Helical" evidence="6">
    <location>
        <begin position="106"/>
        <end position="122"/>
    </location>
</feature>
<feature type="transmembrane region" description="Helical" evidence="6">
    <location>
        <begin position="41"/>
        <end position="61"/>
    </location>
</feature>
<dbReference type="InterPro" id="IPR037185">
    <property type="entry name" value="EmrE-like"/>
</dbReference>
<gene>
    <name evidence="8" type="ORF">C9374_001835</name>
</gene>
<dbReference type="GeneID" id="68094291"/>
<evidence type="ECO:0000256" key="5">
    <source>
        <dbReference type="SAM" id="MobiDB-lite"/>
    </source>
</evidence>
<organism evidence="8 9">
    <name type="scientific">Naegleria lovaniensis</name>
    <name type="common">Amoeba</name>
    <dbReference type="NCBI Taxonomy" id="51637"/>
    <lineage>
        <taxon>Eukaryota</taxon>
        <taxon>Discoba</taxon>
        <taxon>Heterolobosea</taxon>
        <taxon>Tetramitia</taxon>
        <taxon>Eutetramitia</taxon>
        <taxon>Vahlkampfiidae</taxon>
        <taxon>Naegleria</taxon>
    </lineage>
</organism>
<feature type="domain" description="Sugar phosphate transporter" evidence="7">
    <location>
        <begin position="54"/>
        <end position="325"/>
    </location>
</feature>
<protein>
    <recommendedName>
        <fullName evidence="7">Sugar phosphate transporter domain-containing protein</fullName>
    </recommendedName>
</protein>
<dbReference type="Pfam" id="PF03151">
    <property type="entry name" value="TPT"/>
    <property type="match status" value="1"/>
</dbReference>
<feature type="transmembrane region" description="Helical" evidence="6">
    <location>
        <begin position="161"/>
        <end position="179"/>
    </location>
</feature>
<evidence type="ECO:0000256" key="6">
    <source>
        <dbReference type="SAM" id="Phobius"/>
    </source>
</evidence>
<dbReference type="AlphaFoldDB" id="A0AA88KKH5"/>
<evidence type="ECO:0000256" key="3">
    <source>
        <dbReference type="ARBA" id="ARBA00022989"/>
    </source>
</evidence>
<reference evidence="8 9" key="1">
    <citation type="journal article" date="2018" name="BMC Genomics">
        <title>The genome of Naegleria lovaniensis, the basis for a comparative approach to unravel pathogenicity factors of the human pathogenic amoeba N. fowleri.</title>
        <authorList>
            <person name="Liechti N."/>
            <person name="Schurch N."/>
            <person name="Bruggmann R."/>
            <person name="Wittwer M."/>
        </authorList>
    </citation>
    <scope>NUCLEOTIDE SEQUENCE [LARGE SCALE GENOMIC DNA]</scope>
    <source>
        <strain evidence="8 9">ATCC 30569</strain>
    </source>
</reference>
<keyword evidence="3 6" id="KW-1133">Transmembrane helix</keyword>
<comment type="caution">
    <text evidence="8">The sequence shown here is derived from an EMBL/GenBank/DDBJ whole genome shotgun (WGS) entry which is preliminary data.</text>
</comment>
<accession>A0AA88KKH5</accession>
<feature type="transmembrane region" description="Helical" evidence="6">
    <location>
        <begin position="282"/>
        <end position="303"/>
    </location>
</feature>
<keyword evidence="2 6" id="KW-0812">Transmembrane</keyword>
<dbReference type="GO" id="GO:0016020">
    <property type="term" value="C:membrane"/>
    <property type="evidence" value="ECO:0007669"/>
    <property type="project" value="UniProtKB-SubCell"/>
</dbReference>
<dbReference type="PANTHER" id="PTHR11132">
    <property type="entry name" value="SOLUTE CARRIER FAMILY 35"/>
    <property type="match status" value="1"/>
</dbReference>